<name>A0ABM4CZP0_HYDVU</name>
<dbReference type="InterPro" id="IPR039151">
    <property type="entry name" value="INTU"/>
</dbReference>
<reference evidence="7" key="1">
    <citation type="submission" date="2025-08" db="UniProtKB">
        <authorList>
            <consortium name="RefSeq"/>
        </authorList>
    </citation>
    <scope>IDENTIFICATION</scope>
</reference>
<evidence type="ECO:0000256" key="2">
    <source>
        <dbReference type="ARBA" id="ARBA00022473"/>
    </source>
</evidence>
<evidence type="ECO:0000256" key="3">
    <source>
        <dbReference type="ARBA" id="ARBA00022490"/>
    </source>
</evidence>
<dbReference type="PANTHER" id="PTHR21082">
    <property type="entry name" value="PROTEIN INTURNED"/>
    <property type="match status" value="1"/>
</dbReference>
<keyword evidence="3" id="KW-0963">Cytoplasm</keyword>
<dbReference type="GeneID" id="100201235"/>
<accession>A0ABM4CZP0</accession>
<keyword evidence="6" id="KW-1185">Reference proteome</keyword>
<dbReference type="Pfam" id="PF19031">
    <property type="entry name" value="Intu_longin_1"/>
    <property type="match status" value="1"/>
</dbReference>
<dbReference type="Proteomes" id="UP001652625">
    <property type="component" value="Chromosome 12"/>
</dbReference>
<gene>
    <name evidence="7" type="primary">LOC100201235</name>
</gene>
<evidence type="ECO:0000256" key="1">
    <source>
        <dbReference type="ARBA" id="ARBA00004496"/>
    </source>
</evidence>
<proteinExistence type="predicted"/>
<dbReference type="InterPro" id="IPR043987">
    <property type="entry name" value="CCZ1/INTU/HSP4_longin_1"/>
</dbReference>
<keyword evidence="2" id="KW-0217">Developmental protein</keyword>
<feature type="domain" description="CCZ1/INTU/HSP4 first Longin" evidence="4">
    <location>
        <begin position="274"/>
        <end position="376"/>
    </location>
</feature>
<dbReference type="RefSeq" id="XP_065667441.1">
    <property type="nucleotide sequence ID" value="XM_065811369.1"/>
</dbReference>
<dbReference type="InterPro" id="IPR043988">
    <property type="entry name" value="CCZ1/INTU_longin_2"/>
</dbReference>
<sequence length="775" mass="88222">MISKLSSLKKNKNRSSNSVKKYFEDSNEYENIKWPWIQEIEKNGDLLFIESQVSYRSLNEAPDISQSNLFRSLREQSVPQIIKHAIKNTPLFARRGLKEEHADSNLKSRQNSIHFHPSFSKSKNNLEVVGTKAFRKDIIIPLPPKLTPGFIDLENMFGIISGLEYGQVLNNEITLEDYSGSKDSILIQGIVPSSQTFFSEDVFVGDVLVAVNGDEVDCNNISKKLTEINGLPEVKLTFERSIPQVNQMKSALVSLVSNRYEENMLLIPDETFAIMVLTLDGDENKPDSDIVYFYPKNNSNASNTLLHQIRGMFLTLDDTLADFIGDSAHSSIIKIFSRQVNVCYKKMNRNLFVAAIPDERCSMSKLIKTVEEFTDLLVITNTHFSSLETNQKHLIILLLENLFNNCETEVLFGDVCQLQLPVEYYTDVGCVLNDLESADYGDCIDDFFPHRRLYFFLGTALFYKDNLICNHLNSVYLKKILLLCKYYGLFLLLSKERVNKMVFWKEILISKDFKDGSYRWFVLAIGQDHSMLVTLLEAGTIASLPNGNPGPHPYYVDATSSILSYILETMNLESFCELRLNQTSFPSVGKPLNLSETTNLFENNLHRRNSEDEQYGNNTSHMSHSKSLGSFSDVSYISHGSAISHGSTKLAFQAINLFYHITFKRKSAVFISSNICDPLDTLFTDVLRLFLLCSEEIHKCFVERAQVIEKGVMFNVLSTKGAAMKKDSPNMVFWVVGRLVKRGKDNDEEIFLCYQDGVPQNAVEMAFNMRFGSYW</sequence>
<protein>
    <submittedName>
        <fullName evidence="7">Protein inturned isoform X7</fullName>
    </submittedName>
</protein>
<evidence type="ECO:0000313" key="7">
    <source>
        <dbReference type="RefSeq" id="XP_065667441.1"/>
    </source>
</evidence>
<comment type="subcellular location">
    <subcellularLocation>
        <location evidence="1">Cytoplasm</location>
    </subcellularLocation>
</comment>
<dbReference type="PANTHER" id="PTHR21082:SF4">
    <property type="entry name" value="PROTEIN INTURNED"/>
    <property type="match status" value="1"/>
</dbReference>
<dbReference type="Pfam" id="PF19032">
    <property type="entry name" value="Intu_longin_2"/>
    <property type="match status" value="1"/>
</dbReference>
<evidence type="ECO:0000259" key="4">
    <source>
        <dbReference type="Pfam" id="PF19031"/>
    </source>
</evidence>
<organism evidence="6 7">
    <name type="scientific">Hydra vulgaris</name>
    <name type="common">Hydra</name>
    <name type="synonym">Hydra attenuata</name>
    <dbReference type="NCBI Taxonomy" id="6087"/>
    <lineage>
        <taxon>Eukaryota</taxon>
        <taxon>Metazoa</taxon>
        <taxon>Cnidaria</taxon>
        <taxon>Hydrozoa</taxon>
        <taxon>Hydroidolina</taxon>
        <taxon>Anthoathecata</taxon>
        <taxon>Aplanulata</taxon>
        <taxon>Hydridae</taxon>
        <taxon>Hydra</taxon>
    </lineage>
</organism>
<evidence type="ECO:0000313" key="6">
    <source>
        <dbReference type="Proteomes" id="UP001652625"/>
    </source>
</evidence>
<feature type="domain" description="CCZ1/INTU second Longin" evidence="5">
    <location>
        <begin position="457"/>
        <end position="563"/>
    </location>
</feature>
<evidence type="ECO:0000259" key="5">
    <source>
        <dbReference type="Pfam" id="PF19032"/>
    </source>
</evidence>